<keyword evidence="6 8" id="KW-0234">DNA repair</keyword>
<keyword evidence="5 8" id="KW-0233">DNA recombination</keyword>
<protein>
    <recommendedName>
        <fullName evidence="3 8">DNA repair protein RecO</fullName>
    </recommendedName>
    <alternativeName>
        <fullName evidence="7 8">Recombination protein O</fullName>
    </alternativeName>
</protein>
<dbReference type="SUPFAM" id="SSF57863">
    <property type="entry name" value="ArfGap/RecO-like zinc finger"/>
    <property type="match status" value="1"/>
</dbReference>
<evidence type="ECO:0000256" key="2">
    <source>
        <dbReference type="ARBA" id="ARBA00007452"/>
    </source>
</evidence>
<dbReference type="InterPro" id="IPR042242">
    <property type="entry name" value="RecO_C"/>
</dbReference>
<dbReference type="EMBL" id="JADLZT010000003">
    <property type="protein sequence ID" value="MBF6023571.1"/>
    <property type="molecule type" value="Genomic_DNA"/>
</dbReference>
<dbReference type="NCBIfam" id="TIGR00613">
    <property type="entry name" value="reco"/>
    <property type="match status" value="1"/>
</dbReference>
<accession>A0ABS0B7E1</accession>
<dbReference type="InterPro" id="IPR003717">
    <property type="entry name" value="RecO"/>
</dbReference>
<dbReference type="PANTHER" id="PTHR33991:SF1">
    <property type="entry name" value="DNA REPAIR PROTEIN RECO"/>
    <property type="match status" value="1"/>
</dbReference>
<dbReference type="Pfam" id="PF11967">
    <property type="entry name" value="RecO_N"/>
    <property type="match status" value="1"/>
</dbReference>
<proteinExistence type="inferred from homology"/>
<evidence type="ECO:0000256" key="5">
    <source>
        <dbReference type="ARBA" id="ARBA00023172"/>
    </source>
</evidence>
<evidence type="ECO:0000256" key="1">
    <source>
        <dbReference type="ARBA" id="ARBA00003065"/>
    </source>
</evidence>
<feature type="domain" description="DNA replication/recombination mediator RecO N-terminal" evidence="9">
    <location>
        <begin position="1"/>
        <end position="78"/>
    </location>
</feature>
<dbReference type="InterPro" id="IPR022572">
    <property type="entry name" value="DNA_rep/recomb_RecO_N"/>
</dbReference>
<evidence type="ECO:0000313" key="10">
    <source>
        <dbReference type="EMBL" id="MBF6023571.1"/>
    </source>
</evidence>
<comment type="function">
    <text evidence="1 8">Involved in DNA repair and RecF pathway recombination.</text>
</comment>
<evidence type="ECO:0000256" key="3">
    <source>
        <dbReference type="ARBA" id="ARBA00021310"/>
    </source>
</evidence>
<evidence type="ECO:0000256" key="6">
    <source>
        <dbReference type="ARBA" id="ARBA00023204"/>
    </source>
</evidence>
<evidence type="ECO:0000256" key="7">
    <source>
        <dbReference type="ARBA" id="ARBA00033409"/>
    </source>
</evidence>
<evidence type="ECO:0000313" key="11">
    <source>
        <dbReference type="Proteomes" id="UP001429984"/>
    </source>
</evidence>
<gene>
    <name evidence="8 10" type="primary">recO</name>
    <name evidence="10" type="ORF">IU514_05940</name>
</gene>
<dbReference type="HAMAP" id="MF_00201">
    <property type="entry name" value="RecO"/>
    <property type="match status" value="1"/>
</dbReference>
<keyword evidence="11" id="KW-1185">Reference proteome</keyword>
<dbReference type="SUPFAM" id="SSF50249">
    <property type="entry name" value="Nucleic acid-binding proteins"/>
    <property type="match status" value="1"/>
</dbReference>
<dbReference type="InterPro" id="IPR012340">
    <property type="entry name" value="NA-bd_OB-fold"/>
</dbReference>
<evidence type="ECO:0000256" key="4">
    <source>
        <dbReference type="ARBA" id="ARBA00022763"/>
    </source>
</evidence>
<evidence type="ECO:0000256" key="8">
    <source>
        <dbReference type="HAMAP-Rule" id="MF_00201"/>
    </source>
</evidence>
<dbReference type="Gene3D" id="1.20.1440.120">
    <property type="entry name" value="Recombination protein O, C-terminal domain"/>
    <property type="match status" value="1"/>
</dbReference>
<keyword evidence="4 8" id="KW-0227">DNA damage</keyword>
<dbReference type="RefSeq" id="WP_194930171.1">
    <property type="nucleotide sequence ID" value="NZ_JADLZT010000003.1"/>
</dbReference>
<reference evidence="10 11" key="1">
    <citation type="submission" date="2020-11" db="EMBL/GenBank/DDBJ databases">
        <title>Draft Genome Sequence and Secondary Metabolite Biosynthetic Potential of the Lysobacter niastensis Type strain DSM 18481.</title>
        <authorList>
            <person name="Turrini P."/>
            <person name="Artuso I."/>
            <person name="Tescari M."/>
            <person name="Lugli G.A."/>
            <person name="Frangipani E."/>
            <person name="Ventura M."/>
            <person name="Visca P."/>
        </authorList>
    </citation>
    <scope>NUCLEOTIDE SEQUENCE [LARGE SCALE GENOMIC DNA]</scope>
    <source>
        <strain evidence="10 11">DSM 18481</strain>
    </source>
</reference>
<evidence type="ECO:0000259" key="9">
    <source>
        <dbReference type="Pfam" id="PF11967"/>
    </source>
</evidence>
<sequence>MRYTAQPAFVLHARPWRETSLLVEVLSFDHGRIGLVARGVQGPKRQPLRAALQPLQWIRFDAVQTGELARLTAAEAVDVAPRLAGEAMLAGFYLNELTLRLAPRQDPVPELFEAYAQARARLAADEPLGWTLRRYERDLLEALGFGFDWSNDGEGTPIDPAARYRLDPEYGPRRVLSDRGHGDRSSAATGRALLSLASDQHPEADDLPGLRRAMRGLLSHYLGPRGLKSWEMLAELGRVAPRAKADQAGGGD</sequence>
<dbReference type="PANTHER" id="PTHR33991">
    <property type="entry name" value="DNA REPAIR PROTEIN RECO"/>
    <property type="match status" value="1"/>
</dbReference>
<comment type="similarity">
    <text evidence="2 8">Belongs to the RecO family.</text>
</comment>
<dbReference type="Proteomes" id="UP001429984">
    <property type="component" value="Unassembled WGS sequence"/>
</dbReference>
<comment type="caution">
    <text evidence="10">The sequence shown here is derived from an EMBL/GenBank/DDBJ whole genome shotgun (WGS) entry which is preliminary data.</text>
</comment>
<organism evidence="10 11">
    <name type="scientific">Lysobacter niastensis</name>
    <dbReference type="NCBI Taxonomy" id="380629"/>
    <lineage>
        <taxon>Bacteria</taxon>
        <taxon>Pseudomonadati</taxon>
        <taxon>Pseudomonadota</taxon>
        <taxon>Gammaproteobacteria</taxon>
        <taxon>Lysobacterales</taxon>
        <taxon>Lysobacteraceae</taxon>
        <taxon>Lysobacter</taxon>
    </lineage>
</organism>
<dbReference type="Gene3D" id="2.40.50.140">
    <property type="entry name" value="Nucleic acid-binding proteins"/>
    <property type="match status" value="1"/>
</dbReference>
<dbReference type="Pfam" id="PF02565">
    <property type="entry name" value="RecO_C"/>
    <property type="match status" value="1"/>
</dbReference>
<name>A0ABS0B7E1_9GAMM</name>
<dbReference type="InterPro" id="IPR037278">
    <property type="entry name" value="ARFGAP/RecO"/>
</dbReference>